<evidence type="ECO:0000256" key="2">
    <source>
        <dbReference type="ARBA" id="ARBA00022553"/>
    </source>
</evidence>
<evidence type="ECO:0000256" key="3">
    <source>
        <dbReference type="ARBA" id="ARBA00022679"/>
    </source>
</evidence>
<dbReference type="Pfam" id="PF00109">
    <property type="entry name" value="ketoacyl-synt"/>
    <property type="match status" value="2"/>
</dbReference>
<dbReference type="PANTHER" id="PTHR43074:SF1">
    <property type="entry name" value="BETA-KETOACYL SYNTHASE FAMILY PROTEIN-RELATED"/>
    <property type="match status" value="1"/>
</dbReference>
<dbReference type="PANTHER" id="PTHR43074">
    <property type="entry name" value="OMEGA-3 POLYUNSATURATED FATTY ACID SYNTHASE PFAB-RELATED"/>
    <property type="match status" value="1"/>
</dbReference>
<dbReference type="InterPro" id="IPR014030">
    <property type="entry name" value="Ketoacyl_synth_N"/>
</dbReference>
<dbReference type="InterPro" id="IPR018201">
    <property type="entry name" value="Ketoacyl_synth_AS"/>
</dbReference>
<dbReference type="Proteomes" id="UP000324974">
    <property type="component" value="Chromosome"/>
</dbReference>
<evidence type="ECO:0000313" key="9">
    <source>
        <dbReference type="Proteomes" id="UP000324974"/>
    </source>
</evidence>
<feature type="region of interest" description="Disordered" evidence="6">
    <location>
        <begin position="1501"/>
        <end position="1526"/>
    </location>
</feature>
<dbReference type="Gene3D" id="3.10.129.10">
    <property type="entry name" value="Hotdog Thioesterase"/>
    <property type="match status" value="4"/>
</dbReference>
<dbReference type="Gene3D" id="3.40.366.10">
    <property type="entry name" value="Malonyl-Coenzyme A Acyl Carrier Protein, domain 2"/>
    <property type="match status" value="1"/>
</dbReference>
<dbReference type="GO" id="GO:0006633">
    <property type="term" value="P:fatty acid biosynthetic process"/>
    <property type="evidence" value="ECO:0007669"/>
    <property type="project" value="InterPro"/>
</dbReference>
<evidence type="ECO:0000313" key="8">
    <source>
        <dbReference type="EMBL" id="QEL14306.1"/>
    </source>
</evidence>
<keyword evidence="4" id="KW-0456">Lyase</keyword>
<dbReference type="InterPro" id="IPR029069">
    <property type="entry name" value="HotDog_dom_sf"/>
</dbReference>
<dbReference type="SUPFAM" id="SSF53901">
    <property type="entry name" value="Thiolase-like"/>
    <property type="match status" value="3"/>
</dbReference>
<dbReference type="Pfam" id="PF02801">
    <property type="entry name" value="Ketoacyl-synt_C"/>
    <property type="match status" value="2"/>
</dbReference>
<dbReference type="InterPro" id="IPR013114">
    <property type="entry name" value="FabA_FabZ"/>
</dbReference>
<dbReference type="SUPFAM" id="SSF54637">
    <property type="entry name" value="Thioesterase/thiol ester dehydrase-isomerase"/>
    <property type="match status" value="4"/>
</dbReference>
<accession>A0A5C1A8G9</accession>
<dbReference type="InterPro" id="IPR020841">
    <property type="entry name" value="PKS_Beta-ketoAc_synthase_dom"/>
</dbReference>
<dbReference type="InterPro" id="IPR016039">
    <property type="entry name" value="Thiolase-like"/>
</dbReference>
<dbReference type="OrthoDB" id="219272at2"/>
<dbReference type="InterPro" id="IPR016035">
    <property type="entry name" value="Acyl_Trfase/lysoPLipase"/>
</dbReference>
<keyword evidence="9" id="KW-1185">Reference proteome</keyword>
<keyword evidence="1" id="KW-0596">Phosphopantetheine</keyword>
<dbReference type="SUPFAM" id="SSF52151">
    <property type="entry name" value="FabD/lysophospholipase-like"/>
    <property type="match status" value="1"/>
</dbReference>
<gene>
    <name evidence="8" type="ORF">PX52LOC_01178</name>
</gene>
<dbReference type="InterPro" id="IPR014043">
    <property type="entry name" value="Acyl_transferase_dom"/>
</dbReference>
<dbReference type="Pfam" id="PF07977">
    <property type="entry name" value="FabA"/>
    <property type="match status" value="3"/>
</dbReference>
<dbReference type="Gene3D" id="3.40.47.10">
    <property type="match status" value="2"/>
</dbReference>
<dbReference type="GO" id="GO:0004315">
    <property type="term" value="F:3-oxoacyl-[acyl-carrier-protein] synthase activity"/>
    <property type="evidence" value="ECO:0007669"/>
    <property type="project" value="InterPro"/>
</dbReference>
<organism evidence="8 9">
    <name type="scientific">Limnoglobus roseus</name>
    <dbReference type="NCBI Taxonomy" id="2598579"/>
    <lineage>
        <taxon>Bacteria</taxon>
        <taxon>Pseudomonadati</taxon>
        <taxon>Planctomycetota</taxon>
        <taxon>Planctomycetia</taxon>
        <taxon>Gemmatales</taxon>
        <taxon>Gemmataceae</taxon>
        <taxon>Limnoglobus</taxon>
    </lineage>
</organism>
<keyword evidence="3 5" id="KW-0808">Transferase</keyword>
<dbReference type="InterPro" id="IPR001227">
    <property type="entry name" value="Ac_transferase_dom_sf"/>
</dbReference>
<name>A0A5C1A8G9_9BACT</name>
<feature type="domain" description="Ketosynthase family 3 (KS3)" evidence="7">
    <location>
        <begin position="3"/>
        <end position="437"/>
    </location>
</feature>
<dbReference type="GO" id="GO:0016829">
    <property type="term" value="F:lyase activity"/>
    <property type="evidence" value="ECO:0007669"/>
    <property type="project" value="UniProtKB-KW"/>
</dbReference>
<dbReference type="EMBL" id="CP042425">
    <property type="protein sequence ID" value="QEL14306.1"/>
    <property type="molecule type" value="Genomic_DNA"/>
</dbReference>
<protein>
    <submittedName>
        <fullName evidence="8">Type I polyketide synthase</fullName>
    </submittedName>
</protein>
<dbReference type="InterPro" id="IPR014031">
    <property type="entry name" value="Ketoacyl_synth_C"/>
</dbReference>
<dbReference type="CDD" id="cd00833">
    <property type="entry name" value="PKS"/>
    <property type="match status" value="2"/>
</dbReference>
<feature type="region of interest" description="Disordered" evidence="6">
    <location>
        <begin position="1347"/>
        <end position="1375"/>
    </location>
</feature>
<keyword evidence="2" id="KW-0597">Phosphoprotein</keyword>
<dbReference type="KEGG" id="lrs:PX52LOC_01178"/>
<proteinExistence type="inferred from homology"/>
<comment type="similarity">
    <text evidence="5">Belongs to the thiolase-like superfamily. Beta-ketoacyl-ACP synthases family.</text>
</comment>
<reference evidence="9" key="1">
    <citation type="submission" date="2019-08" db="EMBL/GenBank/DDBJ databases">
        <title>Limnoglobus roseus gen. nov., sp. nov., a novel freshwater planctomycete with a giant genome from the family Gemmataceae.</title>
        <authorList>
            <person name="Kulichevskaya I.S."/>
            <person name="Naumoff D.G."/>
            <person name="Miroshnikov K."/>
            <person name="Ivanova A."/>
            <person name="Philippov D.A."/>
            <person name="Hakobyan A."/>
            <person name="Rijpstra I.C."/>
            <person name="Sinninghe Damste J.S."/>
            <person name="Liesack W."/>
            <person name="Dedysh S.N."/>
        </authorList>
    </citation>
    <scope>NUCLEOTIDE SEQUENCE [LARGE SCALE GENOMIC DNA]</scope>
    <source>
        <strain evidence="9">PX52</strain>
    </source>
</reference>
<dbReference type="Gene3D" id="3.30.70.3290">
    <property type="match status" value="1"/>
</dbReference>
<dbReference type="PROSITE" id="PS00606">
    <property type="entry name" value="KS3_1"/>
    <property type="match status" value="1"/>
</dbReference>
<evidence type="ECO:0000256" key="1">
    <source>
        <dbReference type="ARBA" id="ARBA00022450"/>
    </source>
</evidence>
<evidence type="ECO:0000256" key="4">
    <source>
        <dbReference type="ARBA" id="ARBA00023239"/>
    </source>
</evidence>
<evidence type="ECO:0000256" key="5">
    <source>
        <dbReference type="RuleBase" id="RU003694"/>
    </source>
</evidence>
<evidence type="ECO:0000259" key="7">
    <source>
        <dbReference type="PROSITE" id="PS52004"/>
    </source>
</evidence>
<dbReference type="InterPro" id="IPR052568">
    <property type="entry name" value="PKS-FAS_Synthase"/>
</dbReference>
<feature type="domain" description="Ketosynthase family 3 (KS3)" evidence="7">
    <location>
        <begin position="489"/>
        <end position="868"/>
    </location>
</feature>
<dbReference type="SMART" id="SM00825">
    <property type="entry name" value="PKS_KS"/>
    <property type="match status" value="2"/>
</dbReference>
<dbReference type="RefSeq" id="WP_149109208.1">
    <property type="nucleotide sequence ID" value="NZ_CP042425.1"/>
</dbReference>
<dbReference type="Gene3D" id="3.30.70.250">
    <property type="entry name" value="Malonyl-CoA ACP transacylase, ACP-binding"/>
    <property type="match status" value="1"/>
</dbReference>
<dbReference type="SMART" id="SM00827">
    <property type="entry name" value="PKS_AT"/>
    <property type="match status" value="1"/>
</dbReference>
<evidence type="ECO:0000256" key="6">
    <source>
        <dbReference type="SAM" id="MobiDB-lite"/>
    </source>
</evidence>
<dbReference type="PROSITE" id="PS52004">
    <property type="entry name" value="KS3_2"/>
    <property type="match status" value="2"/>
</dbReference>
<sequence length="2305" mass="247963">MPADRVAIVGMAGRFPGSGADLDLFWQNVLNARDCSREVPPGRWFVPADACLDSRVPHPDAVYSTRGYYLTPFEADTAGLDIPADLLSALDPLFHLVLDVGNRAWKSAKTEGVNRRKVGVVLGNICLPTDKANDLAREYLGSAFGISPKEPTHPLNRFPAGLPAGLLAKTLGLGGGTFTLDAACASSLYALKLAADELLARRADVMLAGGCSRPDSQYTQMGFSQLRALSPTGRCSPFDATADGLVVGEGAGIFVLKRLSDALAVGDTIHAVIAGAGLSNDMVGNLLAPAVEGQLRAMRDAYGQAGWSPTEVDLIECHATGTPVGDAVEFESLHELWRSQPGWKPGQCVIGSVKSTVGHLLTGAGAAAAMKVVRAMAAGKLPPQANFEMPPESFEYETAPFRVLPFAEEWKRRGKTRKAAVSGFGFGGVNAHLLLEEWKGQIYAPRSGQASPRLEDSIPGTELLSKLRRMQARVKELTEGHPDDPEAAEVAVAVVGMAAHCGSLATLREFQEFVLGGTVSTSGTTTIPELHVPLDRFRIPPKELEELLPQQLLMLQTAAAALDDCHGKDDAPPDGDPRTGVFVGLGLDLNTTNFHIRWAAKQANPEYADFAGPPLNANRVMGALGSIAASRIARAFHFGGPSFTVCSEETSAGRALELAVRAVRAGELDRAVVGGVELTSDPRALAANDHMACDGAAAVVLKRLSAAQADGDRVYAVIRGVGSASGGSVSGTSPDAATYASSLMRACLDANADPAQIGYLETAEDAEERRALETLLEKTKRDVPLVVGSAKLQVGHAGFASPLVGFVKAALALYQNVLPPGGENAALPNAERPTTPRYWLHDRTAGPRRAAVGAVGVDGSSFHVVLDEHVPTVASPRIVTEQRQPLGSRQEAVFVVDGDTPAAIVDGLGRLFGWLPAQPRPIESLARDWFRRVAPDPRRKLAVTLVAKSLPELKEQIEYALRHVTARGDAVLPPPKSPALRDRVFFNPYPIGRGGKVAFVYPGSGNQFAGMGRDLAASWPSVLRKQHRENQRLRSQYAPQLFWGDAISDESTPRDFLFGQVTLGTLTSDLLQGCGVHPAAMVGQSLGESAGLFGLRVWTARDEMYRRIQTSTLFSTELGPPYDSARAFYGTTALLDWTVGLVTAAPDTVRAFLRPTLRAYLLIVTTPNECVIGGVRADVEKLALAIGQPFLPLDGVTLAHCEAGKPVEPAYRDLHTLPVIVPPGVKFYSGAWGREYKMTEDNAADSITAGLVGTIEFPNVVEAAYRDGVRTFLEMGPGASTSRMIDAILGDRPHLARSVCVPRQDAVSLVLRTLANLIAERVPVNLEAIYGGESACVDHLPADTGSRRTLTVPTAPPVRLPHPVEVDAEPEPQPEVKPVVAEIPPPPPPVEEAPQNVPVEEVLLPWEPPAEPVVPEYSAPLTQTPPPVVRPAVVPTAAVDVSPFLVAAAAMQQATADAHAMFLTLQQSLMQTSTAALMVQTQLEVGLSSSLGAGGYARDAGGVSSSVADTPHPPVGRGQGLPPSGVPRSLTFEQCTTFAVGKIGDVLGPTFAEIDAHPTRVRLPEGPLMLVDRVLRIDGEPRSMKSGRVVTDHTVRPDRWYLDSGRCPTSVTVEAGQADLFLSGFLGIDFITKGNAVYRLLDAVVSFHRGLPTVGERIEYDIHVDEFFNQADAWLFRFRFEGTVNGEPLLSMKDGVAGFFTQAALEAGQGIIHTKLDRQPAPGKRPDDWTDLVPQRRMAVDEEGVEALRRGDLVTAFGPDFAKLPLKSPMKLPGGMLRLVDRVADLDPVGGRFGLGFVRAEYDLRPKEWFIECHFVDDKVMPGTLMYECCLHTLRVLLMRMGWVGEDGQVVCEPVPEVNSRLKCRGQVLETTKLVTYEISVKEFGYGPAPFCIADALMYADGKPIVEITNLSLRMTGLTRDGLTALWNPERKRRGEEAVAHPVASAPGSTKTAIYDSAKIMAYSNGKPSEAFGEPYRVFDEGRVLARLPGPPFQFLDCITAVTGEPFVLKAGASCEAQYAVPPDAWYFSANRSPRMPFSVLLEIALQPCGWLAAYCGSALTSLNDLSFRNLGGKAKQYVAVTPDTGTLTTNVKMTQVSSSGGMIIQHYDMLVTNRGQKVYEGSTYFGFFSKESLVNQVGMPTAKVPYLTAEQTTRPEKLPHAPPFPDAMMRMVDVIEGYVPTGGCKGLGLIQGRIAVDPSFWFFKAHFYQDPVWPGSLGLESFLQLFKYVAFQKFGPPPAGGWQTVGLNREHSWVYRGQVVPTDQVVTVVLEVTAEDQAHRRLTADGFLIVDGRIIYQMTGFTLE</sequence>